<dbReference type="RefSeq" id="WP_134439226.1">
    <property type="nucleotide sequence ID" value="NZ_CP065957.1"/>
</dbReference>
<dbReference type="Pfam" id="PF04809">
    <property type="entry name" value="HupH_C"/>
    <property type="match status" value="1"/>
</dbReference>
<comment type="similarity">
    <text evidence="1">Belongs to the HupH/HyaF family.</text>
</comment>
<gene>
    <name evidence="3" type="ORF">A7Q10_04505</name>
</gene>
<evidence type="ECO:0000313" key="4">
    <source>
        <dbReference type="Proteomes" id="UP000297713"/>
    </source>
</evidence>
<name>A0A4Y8PH38_9BACT</name>
<comment type="caution">
    <text evidence="3">The sequence shown here is derived from an EMBL/GenBank/DDBJ whole genome shotgun (WGS) entry which is preliminary data.</text>
</comment>
<dbReference type="OrthoDB" id="194613at2"/>
<protein>
    <recommendedName>
        <fullName evidence="2">HupH hydrogenase expression protein C-terminal domain-containing protein</fullName>
    </recommendedName>
</protein>
<dbReference type="Proteomes" id="UP000297713">
    <property type="component" value="Unassembled WGS sequence"/>
</dbReference>
<dbReference type="InterPro" id="IPR038527">
    <property type="entry name" value="HupH_C_sf"/>
</dbReference>
<reference evidence="3 4" key="1">
    <citation type="submission" date="2016-05" db="EMBL/GenBank/DDBJ databases">
        <title>Diversity and Homogeneity among Thermoacidophilic Verrucomicrobia Methanotrophs Linked with Geographical Origin.</title>
        <authorList>
            <person name="Erikstad H.-A."/>
            <person name="Smestad N.B."/>
            <person name="Ceballos R.M."/>
            <person name="Birkeland N.-K."/>
        </authorList>
    </citation>
    <scope>NUCLEOTIDE SEQUENCE [LARGE SCALE GENOMIC DNA]</scope>
    <source>
        <strain evidence="3 4">Phi</strain>
    </source>
</reference>
<proteinExistence type="inferred from homology"/>
<accession>A0A4Y8PH38</accession>
<dbReference type="InterPro" id="IPR006894">
    <property type="entry name" value="HupH_Hydgase_express_prot_C"/>
</dbReference>
<dbReference type="AlphaFoldDB" id="A0A4Y8PH38"/>
<evidence type="ECO:0000256" key="1">
    <source>
        <dbReference type="ARBA" id="ARBA00010832"/>
    </source>
</evidence>
<evidence type="ECO:0000313" key="3">
    <source>
        <dbReference type="EMBL" id="TFE71560.1"/>
    </source>
</evidence>
<feature type="domain" description="HupH hydrogenase expression protein C-terminal" evidence="2">
    <location>
        <begin position="111"/>
        <end position="224"/>
    </location>
</feature>
<organism evidence="3 4">
    <name type="scientific">Methylacidiphilum caldifontis</name>
    <dbReference type="NCBI Taxonomy" id="2795386"/>
    <lineage>
        <taxon>Bacteria</taxon>
        <taxon>Pseudomonadati</taxon>
        <taxon>Verrucomicrobiota</taxon>
        <taxon>Methylacidiphilae</taxon>
        <taxon>Methylacidiphilales</taxon>
        <taxon>Methylacidiphilaceae</taxon>
        <taxon>Methylacidiphilum (ex Ratnadevi et al. 2023)</taxon>
    </lineage>
</organism>
<keyword evidence="4" id="KW-1185">Reference proteome</keyword>
<dbReference type="EMBL" id="LXQC01000068">
    <property type="protein sequence ID" value="TFE71560.1"/>
    <property type="molecule type" value="Genomic_DNA"/>
</dbReference>
<dbReference type="Gene3D" id="3.30.1370.140">
    <property type="entry name" value="HupH hydrogenase expression protein, C-terminal domain"/>
    <property type="match status" value="2"/>
</dbReference>
<evidence type="ECO:0000259" key="2">
    <source>
        <dbReference type="Pfam" id="PF04809"/>
    </source>
</evidence>
<sequence>MHKLFEKIYLSFVEQEEGKEPDQIFLDENQALEQLLHFLKGGEVEVVFETNPRLTIVESQICGLWAAFQSGKLKWLEVGNLPKRLIEFQSHLPSISLLSLKELSNLPQDGLMNAPYLLVEMSRLAKVYDFTKASKVIPLSLLPLSLADQQLLNETLGYGKVTIQIKGYGHCLIKNSGYKNLWWVEDFNVEGKSIFKAIEIVSIPSLVMAAKEDMQRGLSKVRKLKESFMDQNSINEVMEKKHE</sequence>